<sequence>MTAWIYLITNKRDGVLYAGVTSELKHRIKSHKTRKYKNSFSARYNLDKLVYFETFDSIITAREREKQIKAGSRAKKILLIESLNPDWKDLFETL</sequence>
<evidence type="ECO:0000256" key="1">
    <source>
        <dbReference type="ARBA" id="ARBA00007435"/>
    </source>
</evidence>
<accession>A0ABW7MUQ1</accession>
<dbReference type="Proteomes" id="UP001610104">
    <property type="component" value="Unassembled WGS sequence"/>
</dbReference>
<feature type="domain" description="GIY-YIG" evidence="2">
    <location>
        <begin position="1"/>
        <end position="78"/>
    </location>
</feature>
<dbReference type="SMART" id="SM00465">
    <property type="entry name" value="GIYc"/>
    <property type="match status" value="1"/>
</dbReference>
<dbReference type="PANTHER" id="PTHR34477:SF5">
    <property type="entry name" value="BSL5627 PROTEIN"/>
    <property type="match status" value="1"/>
</dbReference>
<evidence type="ECO:0000259" key="2">
    <source>
        <dbReference type="PROSITE" id="PS50164"/>
    </source>
</evidence>
<dbReference type="EMBL" id="JBAWKC010000004">
    <property type="protein sequence ID" value="MFH6769528.1"/>
    <property type="molecule type" value="Genomic_DNA"/>
</dbReference>
<dbReference type="InterPro" id="IPR000305">
    <property type="entry name" value="GIY-YIG_endonuc"/>
</dbReference>
<proteinExistence type="inferred from homology"/>
<protein>
    <submittedName>
        <fullName evidence="3">GIY-YIG nuclease family protein</fullName>
    </submittedName>
</protein>
<reference evidence="3 4" key="1">
    <citation type="submission" date="2024-02" db="EMBL/GenBank/DDBJ databases">
        <title>A Gaetbulibacter species isolated from tidal flats and genomic insights of their niches.</title>
        <authorList>
            <person name="Ye Y."/>
        </authorList>
    </citation>
    <scope>NUCLEOTIDE SEQUENCE [LARGE SCALE GENOMIC DNA]</scope>
    <source>
        <strain evidence="3 4">KEM-8</strain>
    </source>
</reference>
<dbReference type="CDD" id="cd10448">
    <property type="entry name" value="GIY-YIG_unchar_3"/>
    <property type="match status" value="1"/>
</dbReference>
<dbReference type="Pfam" id="PF01541">
    <property type="entry name" value="GIY-YIG"/>
    <property type="match status" value="1"/>
</dbReference>
<gene>
    <name evidence="3" type="ORF">V8G56_12325</name>
</gene>
<dbReference type="PROSITE" id="PS50164">
    <property type="entry name" value="GIY_YIG"/>
    <property type="match status" value="1"/>
</dbReference>
<evidence type="ECO:0000313" key="3">
    <source>
        <dbReference type="EMBL" id="MFH6769528.1"/>
    </source>
</evidence>
<dbReference type="InterPro" id="IPR050190">
    <property type="entry name" value="UPF0213_domain"/>
</dbReference>
<comment type="similarity">
    <text evidence="1">Belongs to the UPF0213 family.</text>
</comment>
<comment type="caution">
    <text evidence="3">The sequence shown here is derived from an EMBL/GenBank/DDBJ whole genome shotgun (WGS) entry which is preliminary data.</text>
</comment>
<keyword evidence="4" id="KW-1185">Reference proteome</keyword>
<dbReference type="PANTHER" id="PTHR34477">
    <property type="entry name" value="UPF0213 PROTEIN YHBQ"/>
    <property type="match status" value="1"/>
</dbReference>
<dbReference type="InterPro" id="IPR035901">
    <property type="entry name" value="GIY-YIG_endonuc_sf"/>
</dbReference>
<dbReference type="SUPFAM" id="SSF82771">
    <property type="entry name" value="GIY-YIG endonuclease"/>
    <property type="match status" value="1"/>
</dbReference>
<evidence type="ECO:0000313" key="4">
    <source>
        <dbReference type="Proteomes" id="UP001610104"/>
    </source>
</evidence>
<organism evidence="3 4">
    <name type="scientific">Gaetbulibacter aquiaggeris</name>
    <dbReference type="NCBI Taxonomy" id="1735373"/>
    <lineage>
        <taxon>Bacteria</taxon>
        <taxon>Pseudomonadati</taxon>
        <taxon>Bacteroidota</taxon>
        <taxon>Flavobacteriia</taxon>
        <taxon>Flavobacteriales</taxon>
        <taxon>Flavobacteriaceae</taxon>
        <taxon>Gaetbulibacter</taxon>
    </lineage>
</organism>
<name>A0ABW7MUQ1_9FLAO</name>
<dbReference type="RefSeq" id="WP_395438757.1">
    <property type="nucleotide sequence ID" value="NZ_JBAWKC010000004.1"/>
</dbReference>
<dbReference type="Gene3D" id="3.40.1440.10">
    <property type="entry name" value="GIY-YIG endonuclease"/>
    <property type="match status" value="1"/>
</dbReference>